<dbReference type="EMBL" id="WBMZ01005300">
    <property type="protein sequence ID" value="NXY17057.1"/>
    <property type="molecule type" value="Genomic_DNA"/>
</dbReference>
<feature type="disulfide bond" evidence="9">
    <location>
        <begin position="2467"/>
        <end position="2476"/>
    </location>
</feature>
<dbReference type="Gene3D" id="3.10.100.10">
    <property type="entry name" value="Mannose-Binding Protein A, subunit A"/>
    <property type="match status" value="1"/>
</dbReference>
<feature type="compositionally biased region" description="Polar residues" evidence="10">
    <location>
        <begin position="1563"/>
        <end position="1572"/>
    </location>
</feature>
<feature type="region of interest" description="Disordered" evidence="10">
    <location>
        <begin position="28"/>
        <end position="54"/>
    </location>
</feature>
<feature type="region of interest" description="Disordered" evidence="10">
    <location>
        <begin position="275"/>
        <end position="310"/>
    </location>
</feature>
<feature type="domain" description="C-type lectin" evidence="12">
    <location>
        <begin position="2490"/>
        <end position="2559"/>
    </location>
</feature>
<feature type="compositionally biased region" description="Polar residues" evidence="10">
    <location>
        <begin position="2254"/>
        <end position="2269"/>
    </location>
</feature>
<feature type="region of interest" description="Disordered" evidence="10">
    <location>
        <begin position="1980"/>
        <end position="2007"/>
    </location>
</feature>
<keyword evidence="4 9" id="KW-0245">EGF-like domain</keyword>
<feature type="disulfide bond" evidence="9">
    <location>
        <begin position="2429"/>
        <end position="2438"/>
    </location>
</feature>
<feature type="compositionally biased region" description="Basic and acidic residues" evidence="10">
    <location>
        <begin position="1897"/>
        <end position="1914"/>
    </location>
</feature>
<dbReference type="InterPro" id="IPR018097">
    <property type="entry name" value="EGF_Ca-bd_CS"/>
</dbReference>
<feature type="region of interest" description="Disordered" evidence="10">
    <location>
        <begin position="2134"/>
        <end position="2156"/>
    </location>
</feature>
<evidence type="ECO:0000256" key="9">
    <source>
        <dbReference type="PROSITE-ProRule" id="PRU00076"/>
    </source>
</evidence>
<feature type="compositionally biased region" description="Polar residues" evidence="10">
    <location>
        <begin position="1992"/>
        <end position="2007"/>
    </location>
</feature>
<dbReference type="PROSITE" id="PS00010">
    <property type="entry name" value="ASX_HYDROXYL"/>
    <property type="match status" value="1"/>
</dbReference>
<organism evidence="13 14">
    <name type="scientific">Atrichornis clamosus</name>
    <dbReference type="NCBI Taxonomy" id="449594"/>
    <lineage>
        <taxon>Eukaryota</taxon>
        <taxon>Metazoa</taxon>
        <taxon>Chordata</taxon>
        <taxon>Craniata</taxon>
        <taxon>Vertebrata</taxon>
        <taxon>Euteleostomi</taxon>
        <taxon>Archelosauria</taxon>
        <taxon>Archosauria</taxon>
        <taxon>Dinosauria</taxon>
        <taxon>Saurischia</taxon>
        <taxon>Theropoda</taxon>
        <taxon>Coelurosauria</taxon>
        <taxon>Aves</taxon>
        <taxon>Neognathae</taxon>
        <taxon>Neoaves</taxon>
        <taxon>Telluraves</taxon>
        <taxon>Australaves</taxon>
        <taxon>Passeriformes</taxon>
        <taxon>Menuridae</taxon>
        <taxon>Atrichornis</taxon>
    </lineage>
</organism>
<dbReference type="PROSITE" id="PS01187">
    <property type="entry name" value="EGF_CA"/>
    <property type="match status" value="1"/>
</dbReference>
<feature type="region of interest" description="Disordered" evidence="10">
    <location>
        <begin position="1119"/>
        <end position="1250"/>
    </location>
</feature>
<evidence type="ECO:0000256" key="6">
    <source>
        <dbReference type="ARBA" id="ARBA00023157"/>
    </source>
</evidence>
<evidence type="ECO:0000256" key="10">
    <source>
        <dbReference type="SAM" id="MobiDB-lite"/>
    </source>
</evidence>
<feature type="compositionally biased region" description="Low complexity" evidence="10">
    <location>
        <begin position="2134"/>
        <end position="2150"/>
    </location>
</feature>
<feature type="region of interest" description="Disordered" evidence="10">
    <location>
        <begin position="1886"/>
        <end position="1946"/>
    </location>
</feature>
<dbReference type="SMART" id="SM00034">
    <property type="entry name" value="CLECT"/>
    <property type="match status" value="1"/>
</dbReference>
<name>A0A852NUG9_9PASS</name>
<dbReference type="Pfam" id="PF00059">
    <property type="entry name" value="Lectin_C"/>
    <property type="match status" value="1"/>
</dbReference>
<dbReference type="SMART" id="SM00181">
    <property type="entry name" value="EGF"/>
    <property type="match status" value="2"/>
</dbReference>
<keyword evidence="7" id="KW-0325">Glycoprotein</keyword>
<dbReference type="GO" id="GO:0010001">
    <property type="term" value="P:glial cell differentiation"/>
    <property type="evidence" value="ECO:0007669"/>
    <property type="project" value="TreeGrafter"/>
</dbReference>
<feature type="compositionally biased region" description="Basic and acidic residues" evidence="10">
    <location>
        <begin position="1145"/>
        <end position="1154"/>
    </location>
</feature>
<dbReference type="PANTHER" id="PTHR22804">
    <property type="entry name" value="AGGRECAN/VERSICAN PROTEOGLYCAN"/>
    <property type="match status" value="1"/>
</dbReference>
<reference evidence="13" key="1">
    <citation type="submission" date="2020-02" db="EMBL/GenBank/DDBJ databases">
        <title>Bird 10,000 Genomes (B10K) Project - Family phase.</title>
        <authorList>
            <person name="Zhang G."/>
        </authorList>
    </citation>
    <scope>NUCLEOTIDE SEQUENCE</scope>
    <source>
        <strain evidence="13">B10K-DU-029-61</strain>
        <tissue evidence="13">Blood</tissue>
    </source>
</reference>
<dbReference type="CDD" id="cd00054">
    <property type="entry name" value="EGF_CA"/>
    <property type="match status" value="2"/>
</dbReference>
<dbReference type="SUPFAM" id="SSF56436">
    <property type="entry name" value="C-type lectin-like"/>
    <property type="match status" value="1"/>
</dbReference>
<evidence type="ECO:0000256" key="1">
    <source>
        <dbReference type="ARBA" id="ARBA00004316"/>
    </source>
</evidence>
<dbReference type="GO" id="GO:0005615">
    <property type="term" value="C:extracellular space"/>
    <property type="evidence" value="ECO:0007669"/>
    <property type="project" value="TreeGrafter"/>
</dbReference>
<evidence type="ECO:0000256" key="2">
    <source>
        <dbReference type="ARBA" id="ARBA00004498"/>
    </source>
</evidence>
<keyword evidence="3" id="KW-0272">Extracellular matrix</keyword>
<keyword evidence="5" id="KW-0677">Repeat</keyword>
<evidence type="ECO:0000313" key="14">
    <source>
        <dbReference type="Proteomes" id="UP000658642"/>
    </source>
</evidence>
<feature type="compositionally biased region" description="Low complexity" evidence="10">
    <location>
        <begin position="1228"/>
        <end position="1240"/>
    </location>
</feature>
<feature type="compositionally biased region" description="Polar residues" evidence="10">
    <location>
        <begin position="1670"/>
        <end position="1680"/>
    </location>
</feature>
<feature type="compositionally biased region" description="Polar residues" evidence="10">
    <location>
        <begin position="1155"/>
        <end position="1197"/>
    </location>
</feature>
<feature type="compositionally biased region" description="Polar residues" evidence="10">
    <location>
        <begin position="781"/>
        <end position="798"/>
    </location>
</feature>
<dbReference type="InterPro" id="IPR001304">
    <property type="entry name" value="C-type_lectin-like"/>
</dbReference>
<dbReference type="InterPro" id="IPR000742">
    <property type="entry name" value="EGF"/>
</dbReference>
<feature type="non-terminal residue" evidence="13">
    <location>
        <position position="1"/>
    </location>
</feature>
<feature type="region of interest" description="Disordered" evidence="10">
    <location>
        <begin position="340"/>
        <end position="381"/>
    </location>
</feature>
<dbReference type="GO" id="GO:0005509">
    <property type="term" value="F:calcium ion binding"/>
    <property type="evidence" value="ECO:0007669"/>
    <property type="project" value="InterPro"/>
</dbReference>
<dbReference type="OrthoDB" id="9905227at2759"/>
<dbReference type="PROSITE" id="PS00022">
    <property type="entry name" value="EGF_1"/>
    <property type="match status" value="2"/>
</dbReference>
<dbReference type="PANTHER" id="PTHR22804:SF6">
    <property type="entry name" value="VERSICAN CORE PROTEIN"/>
    <property type="match status" value="1"/>
</dbReference>
<dbReference type="GO" id="GO:0001501">
    <property type="term" value="P:skeletal system development"/>
    <property type="evidence" value="ECO:0007669"/>
    <property type="project" value="TreeGrafter"/>
</dbReference>
<comment type="caution">
    <text evidence="9">Lacks conserved residue(s) required for the propagation of feature annotation.</text>
</comment>
<feature type="region of interest" description="Disordered" evidence="10">
    <location>
        <begin position="1563"/>
        <end position="1604"/>
    </location>
</feature>
<feature type="compositionally biased region" description="Polar residues" evidence="10">
    <location>
        <begin position="2286"/>
        <end position="2296"/>
    </location>
</feature>
<dbReference type="GO" id="GO:0002052">
    <property type="term" value="P:positive regulation of neuroblast proliferation"/>
    <property type="evidence" value="ECO:0007669"/>
    <property type="project" value="TreeGrafter"/>
</dbReference>
<feature type="region of interest" description="Disordered" evidence="10">
    <location>
        <begin position="1648"/>
        <end position="1685"/>
    </location>
</feature>
<feature type="domain" description="EGF-like" evidence="11">
    <location>
        <begin position="2441"/>
        <end position="2477"/>
    </location>
</feature>
<comment type="subcellular location">
    <subcellularLocation>
        <location evidence="1">Cell projection</location>
    </subcellularLocation>
    <subcellularLocation>
        <location evidence="2">Secreted</location>
        <location evidence="2">Extracellular space</location>
        <location evidence="2">Extracellular matrix</location>
    </subcellularLocation>
</comment>
<dbReference type="GO" id="GO:0045202">
    <property type="term" value="C:synapse"/>
    <property type="evidence" value="ECO:0007669"/>
    <property type="project" value="TreeGrafter"/>
</dbReference>
<dbReference type="FunFam" id="2.10.25.10:FF:000006">
    <property type="entry name" value="Versican core protein-like isoform 1"/>
    <property type="match status" value="1"/>
</dbReference>
<dbReference type="PROSITE" id="PS01186">
    <property type="entry name" value="EGF_2"/>
    <property type="match status" value="1"/>
</dbReference>
<proteinExistence type="predicted"/>
<comment type="caution">
    <text evidence="13">The sequence shown here is derived from an EMBL/GenBank/DDBJ whole genome shotgun (WGS) entry which is preliminary data.</text>
</comment>
<evidence type="ECO:0000259" key="12">
    <source>
        <dbReference type="PROSITE" id="PS50041"/>
    </source>
</evidence>
<dbReference type="Gene3D" id="2.10.25.10">
    <property type="entry name" value="Laminin"/>
    <property type="match status" value="2"/>
</dbReference>
<keyword evidence="6 9" id="KW-1015">Disulfide bond</keyword>
<dbReference type="InterPro" id="IPR016186">
    <property type="entry name" value="C-type_lectin-like/link_sf"/>
</dbReference>
<feature type="domain" description="EGF-like" evidence="11">
    <location>
        <begin position="2403"/>
        <end position="2439"/>
    </location>
</feature>
<dbReference type="Proteomes" id="UP000658642">
    <property type="component" value="Unassembled WGS sequence"/>
</dbReference>
<feature type="region of interest" description="Disordered" evidence="10">
    <location>
        <begin position="529"/>
        <end position="556"/>
    </location>
</feature>
<keyword evidence="3" id="KW-0964">Secreted</keyword>
<feature type="compositionally biased region" description="Polar residues" evidence="10">
    <location>
        <begin position="1131"/>
        <end position="1144"/>
    </location>
</feature>
<evidence type="ECO:0000256" key="7">
    <source>
        <dbReference type="ARBA" id="ARBA00023180"/>
    </source>
</evidence>
<dbReference type="Pfam" id="PF00008">
    <property type="entry name" value="EGF"/>
    <property type="match status" value="2"/>
</dbReference>
<dbReference type="FunFam" id="2.10.25.10:FF:000195">
    <property type="entry name" value="versican core protein-like"/>
    <property type="match status" value="1"/>
</dbReference>
<dbReference type="PROSITE" id="PS50041">
    <property type="entry name" value="C_TYPE_LECTIN_2"/>
    <property type="match status" value="1"/>
</dbReference>
<keyword evidence="8" id="KW-0966">Cell projection</keyword>
<feature type="compositionally biased region" description="Polar residues" evidence="10">
    <location>
        <begin position="750"/>
        <end position="770"/>
    </location>
</feature>
<dbReference type="InterPro" id="IPR016187">
    <property type="entry name" value="CTDL_fold"/>
</dbReference>
<keyword evidence="14" id="KW-1185">Reference proteome</keyword>
<feature type="non-terminal residue" evidence="13">
    <location>
        <position position="2559"/>
    </location>
</feature>
<gene>
    <name evidence="13" type="primary">Vcan</name>
    <name evidence="13" type="ORF">ATRCLA_R04297</name>
</gene>
<evidence type="ECO:0000259" key="11">
    <source>
        <dbReference type="PROSITE" id="PS50026"/>
    </source>
</evidence>
<dbReference type="GO" id="GO:0042995">
    <property type="term" value="C:cell projection"/>
    <property type="evidence" value="ECO:0007669"/>
    <property type="project" value="UniProtKB-SubCell"/>
</dbReference>
<accession>A0A852NUG9</accession>
<dbReference type="InterPro" id="IPR050691">
    <property type="entry name" value="Hyaluronan_bind_Proteoglycan"/>
</dbReference>
<feature type="compositionally biased region" description="Basic and acidic residues" evidence="10">
    <location>
        <begin position="1653"/>
        <end position="1665"/>
    </location>
</feature>
<feature type="compositionally biased region" description="Low complexity" evidence="10">
    <location>
        <begin position="2177"/>
        <end position="2187"/>
    </location>
</feature>
<dbReference type="GO" id="GO:0007417">
    <property type="term" value="P:central nervous system development"/>
    <property type="evidence" value="ECO:0007669"/>
    <property type="project" value="TreeGrafter"/>
</dbReference>
<evidence type="ECO:0000256" key="8">
    <source>
        <dbReference type="ARBA" id="ARBA00023273"/>
    </source>
</evidence>
<dbReference type="GO" id="GO:0072534">
    <property type="term" value="C:perineuronal net"/>
    <property type="evidence" value="ECO:0007669"/>
    <property type="project" value="TreeGrafter"/>
</dbReference>
<dbReference type="InterPro" id="IPR001881">
    <property type="entry name" value="EGF-like_Ca-bd_dom"/>
</dbReference>
<protein>
    <submittedName>
        <fullName evidence="13">CSPG2 protein</fullName>
    </submittedName>
</protein>
<evidence type="ECO:0000256" key="5">
    <source>
        <dbReference type="ARBA" id="ARBA00022737"/>
    </source>
</evidence>
<dbReference type="InterPro" id="IPR000152">
    <property type="entry name" value="EGF-type_Asp/Asn_hydroxyl_site"/>
</dbReference>
<evidence type="ECO:0000313" key="13">
    <source>
        <dbReference type="EMBL" id="NXY17057.1"/>
    </source>
</evidence>
<feature type="region of interest" description="Disordered" evidence="10">
    <location>
        <begin position="90"/>
        <end position="113"/>
    </location>
</feature>
<evidence type="ECO:0000256" key="3">
    <source>
        <dbReference type="ARBA" id="ARBA00022530"/>
    </source>
</evidence>
<feature type="region of interest" description="Disordered" evidence="10">
    <location>
        <begin position="2171"/>
        <end position="2196"/>
    </location>
</feature>
<feature type="region of interest" description="Disordered" evidence="10">
    <location>
        <begin position="2254"/>
        <end position="2297"/>
    </location>
</feature>
<dbReference type="PROSITE" id="PS50026">
    <property type="entry name" value="EGF_3"/>
    <property type="match status" value="2"/>
</dbReference>
<dbReference type="SUPFAM" id="SSF57196">
    <property type="entry name" value="EGF/Laminin"/>
    <property type="match status" value="1"/>
</dbReference>
<feature type="region of interest" description="Disordered" evidence="10">
    <location>
        <begin position="750"/>
        <end position="798"/>
    </location>
</feature>
<sequence length="2559" mass="272708">TRTMDVKIPHATATIPLCVTAESEGCSAREKVTASDTGLPTDKGEGYMTEESSHTERALELATEDGLSGMEPTSSPGQFAEYTVHPGAPVSAATDETESSMELAETTSDEEVLSADYDQSRATTSVSHTGSSLEMTTVSKIPVEESSATIGPFSSSSVTVLPSAVPTAVGVTEHEGGETSGTKGTVILTAVTKVDTAVPQTEYDASLVPVTVESEVTRDMPVTDPFDGIFHTEATETTAKHSEVFPEELSTQDQDQEPGTATEPTLSVTFVHAHEQETAPGSESPPTAVQEKQDETGSAYGETYPATEAPVPAVKSTEHGAALGPDEASTWTLHLTVTPGAEAATDQDEKVTAGVPRTAGTEAETQEGRGAPTREEDSDAVSWESVLPPHRTPSAHSTVESITHLTLGASPSQAMEGSGMTVEPEEIKPAVFAANATDEAAILSSAATPSAGVVDKILPTSAPKPSVTQKSPRIIPEEEEEVTSHDIIIIDESVSPSKATADDDLAGKVLEPEIDKEYFTASTATAVARPTAPPRVKEATEALQPQEVSPSTTHPDNDIRLYVIQITGNDTDHPVNEFLDLFNRHMLPHAIDETHTDAESTQTEPCTSDSVQDSSEYIILDPFFPNYVEFEEEEDCENTTDVTTPPALQFINGKQQVTSAPKSTKAEEARSDQIESVAHSKNVTFSQINETNTFIINESEASGTMQPSKAGEVIGAFEVTPPTSGVAMLEPVYSGESEVVTTDKAVAITSSHEQSLQNNKETTAWQGTEESSTKDTKNLFLISNESSGDGSTESDLSTSVSEVVTSPAKENDDIHSGMTSSPDAFTVESSAVTASLDAVFIPAMEDKGVTDLIPEEATPAPGHHYKSTVKLNANSPTENILETSHTEKPEMSAAAFVVLEGSGDVKDSISATSALTEEIAVTETLSMQDISLGSGTVLPTEFSVSGITSALPRAVSTHYPAFDQSPEVTVATNSVSEFITEKVVANPLVTEKNIDDEKETQTMVYSGHQNSATAAEEDLDLNELGSATSEVRTVGQEPLRKTVPGTVSSEIKRVTTIPLLREKHIFINEGSAEEPADIFSGSPTRKVVSIDSSFIDPGSGDTDFIIESATLTSVPLRPVTETQTEKHEGTIYSTDDSSPKNVTTEYEKRARTDESAVTVSSTGSDSLTEGSGLASQMSQDVFSTENPGEQNTETEPTYTPPSAVKSGSVKEITSHIAPGIETGDPETSEVTSSPESVVSSNPHEDVVTRGTGSVKAVAESTESKDAKVGSSTVSLGKIFLIEHGSGEEFKDDSSTTNLMSNGPTEEILGGHFPVTDEGSGEPDTSIGSFARTAVAPTGRTETEERDDRQVVSTSSLDLAFTTEPEELLTSSEHEVTSTGTAADMRTEVETTDELTVRTFSTKIPFMEDIHSGEERPGEISPKTMESSEETTTNPFFESTQATHEHLGFLNVLTVSPYLEEKELETEPAQKILLPFNDDRVTEPVRVERKYISSPVTDTEQEEELVRNTFPTKGIPRIFLTPKEEKLSNNELSGDPLFSGQGSGDDLAVLPSVVPLVVKEIKSTLSPQTSQPANMEPELSTDKTQDSGTGSTPANAEVNEEATSAVSELLPETGDQFPTSTSPSYPALAEVSSKSFIFRETEEPTHYFVANEEPQDKETDSSRGENETDETTATSKAISQEENSHFLIKSGTTPVSVILSGTPSPEADKSLVTSTTILPGRVLPESSGEGSGWVGVSDSSSDMFIHFSIPSVSKVAINVSSSAPEHVYSKVTTTEAPMDRSQTMVTGPASLLTEETETVPNPSAVHPKTASSEELTSDTGIYEKIIPMIDDKRSVILNVSVYGDITLIEERLQTPPEETTIIDMDHSKSMPEDIISVQTVPNSVTQSAYGNDDSMAAEGEKYDSTPKFSTAKEKTLGSGDSFPLTTYGPPRRESVTAGHRPSLEDMDLGSGNAMNFATETLTTAELSELGIFLPTVPSLASPQVPHEAKPVVPSTTEDTYEPSTSVNNQGIADQSETISVSGFSGMGQEEPADNQPVVPSLTPVVTTEPEQALTTGMLEFSTVTTQPASQLTTVSPSQSAGNRPTLYTHTKSASAEYEETDSVSFYSVPPAPKSSVTVHLVNGVSEYSEVIITSTPSSSSSRDSHQSNHSSGGAFNKVNSDITAAYKPPTTALLDTTEPSLPELSPEPVSDSTTTESAPHFGWFVTDSPEETETPVTDLAVEEEAAVSGDSPPTHVLPTAFLNFGGRASTDISKVSTTKVEASSGRVNNPRQEERNTEGQNPWLIPTTVSDSPNSIESEGFKPGQEAVTMLTSSSQLLDVSTETQSALFGQGEITTISSNIATNSIAPGNSPYQNEQSTVSSEEPNTVEVVTSSFSLPEVTNGSDFVIGTSVGSVEGTAVQIPGQDPCKSNPCLNGGTCYPRGSFYICTCLPGFSGEQCELDIDECQSNPCRNGATCIDGLNTFTCLCLPSYIGALCEQDTETCDYGWHKFQGQCYKYFAHRRTWDTAERECRLQGAHLTSILSHEEQIFVNRIGHDYQWIGLNDKMFERDFRWTDGSPL</sequence>
<dbReference type="SMART" id="SM00179">
    <property type="entry name" value="EGF_CA"/>
    <property type="match status" value="2"/>
</dbReference>
<evidence type="ECO:0000256" key="4">
    <source>
        <dbReference type="ARBA" id="ARBA00022536"/>
    </source>
</evidence>